<dbReference type="GO" id="GO:0008932">
    <property type="term" value="F:lytic endotransglycosylase activity"/>
    <property type="evidence" value="ECO:0007669"/>
    <property type="project" value="UniProtKB-UniRule"/>
</dbReference>
<accession>A0A0W0TBD8</accession>
<dbReference type="STRING" id="1212489.Ldro_0282"/>
<feature type="site" description="Important for catalytic activity" evidence="7">
    <location>
        <position position="215"/>
    </location>
</feature>
<comment type="similarity">
    <text evidence="7">Belongs to the transglycosylase MltG family.</text>
</comment>
<comment type="function">
    <text evidence="7">Functions as a peptidoglycan terminase that cleaves nascent peptidoglycan strands endolytically to terminate their elongation.</text>
</comment>
<keyword evidence="9" id="KW-1185">Reference proteome</keyword>
<proteinExistence type="inferred from homology"/>
<dbReference type="PATRIC" id="fig|1212489.4.peg.293"/>
<dbReference type="AlphaFoldDB" id="A0A0W0TBD8"/>
<dbReference type="EC" id="4.2.2.29" evidence="7"/>
<evidence type="ECO:0000256" key="1">
    <source>
        <dbReference type="ARBA" id="ARBA00022475"/>
    </source>
</evidence>
<gene>
    <name evidence="7" type="primary">mltG</name>
    <name evidence="8" type="ORF">Ldro_0282</name>
</gene>
<dbReference type="GO" id="GO:0009252">
    <property type="term" value="P:peptidoglycan biosynthetic process"/>
    <property type="evidence" value="ECO:0007669"/>
    <property type="project" value="UniProtKB-UniRule"/>
</dbReference>
<dbReference type="InterPro" id="IPR003770">
    <property type="entry name" value="MLTG-like"/>
</dbReference>
<dbReference type="CDD" id="cd08010">
    <property type="entry name" value="MltG_like"/>
    <property type="match status" value="1"/>
</dbReference>
<keyword evidence="2 7" id="KW-0812">Transmembrane</keyword>
<comment type="catalytic activity">
    <reaction evidence="7">
        <text>a peptidoglycan chain = a peptidoglycan chain with N-acetyl-1,6-anhydromuramyl-[peptide] at the reducing end + a peptidoglycan chain with N-acetylglucosamine at the non-reducing end.</text>
        <dbReference type="EC" id="4.2.2.29"/>
    </reaction>
</comment>
<evidence type="ECO:0000256" key="3">
    <source>
        <dbReference type="ARBA" id="ARBA00022989"/>
    </source>
</evidence>
<evidence type="ECO:0000313" key="9">
    <source>
        <dbReference type="Proteomes" id="UP000054736"/>
    </source>
</evidence>
<dbReference type="HAMAP" id="MF_02065">
    <property type="entry name" value="MltG"/>
    <property type="match status" value="1"/>
</dbReference>
<keyword evidence="3 7" id="KW-1133">Transmembrane helix</keyword>
<dbReference type="RefSeq" id="WP_058494642.1">
    <property type="nucleotide sequence ID" value="NZ_CAAAIU010000003.1"/>
</dbReference>
<evidence type="ECO:0000256" key="6">
    <source>
        <dbReference type="ARBA" id="ARBA00023316"/>
    </source>
</evidence>
<sequence>MEGRRFKLVLSFCLLFGLVVFSIIGYKIYRILAMPMIEKTSAAITVIIDRNTTASDFVRTLEAKGVIKSNRLFLSLIRFKGLAHRLKAGIYQITPGESAIHFLYKVEAGEVLVESFRIIEGTNLNQVKTNLQNAQYLKYNPNDWLPIIGHHPSAEGLLLADTYNYNAGSEARFLLRLANQKLQQFLNENWQNRNSGLPYHTPYELLIVASIIEKEASLPAERKIISGVVINRIKKNMPLQMDPTIIYGLGSNYKGKLTHENMSVNSPYNTYLHRGLPPTPIAMVGKEAIDAAAHPLVTNYLYYVAKGDGSHHFSATYEEQRAAILRYQK</sequence>
<keyword evidence="4 7" id="KW-0472">Membrane</keyword>
<dbReference type="Proteomes" id="UP000054736">
    <property type="component" value="Unassembled WGS sequence"/>
</dbReference>
<dbReference type="PANTHER" id="PTHR30518:SF2">
    <property type="entry name" value="ENDOLYTIC MUREIN TRANSGLYCOSYLASE"/>
    <property type="match status" value="1"/>
</dbReference>
<keyword evidence="6 7" id="KW-0961">Cell wall biogenesis/degradation</keyword>
<dbReference type="EMBL" id="LNXY01000003">
    <property type="protein sequence ID" value="KTC92911.1"/>
    <property type="molecule type" value="Genomic_DNA"/>
</dbReference>
<protein>
    <recommendedName>
        <fullName evidence="7">Endolytic murein transglycosylase</fullName>
        <ecNumber evidence="7">4.2.2.29</ecNumber>
    </recommendedName>
    <alternativeName>
        <fullName evidence="7">Peptidoglycan lytic transglycosylase</fullName>
    </alternativeName>
    <alternativeName>
        <fullName evidence="7">Peptidoglycan polymerization terminase</fullName>
    </alternativeName>
</protein>
<name>A0A0W0TBD8_9GAMM</name>
<dbReference type="PANTHER" id="PTHR30518">
    <property type="entry name" value="ENDOLYTIC MUREIN TRANSGLYCOSYLASE"/>
    <property type="match status" value="1"/>
</dbReference>
<evidence type="ECO:0000256" key="2">
    <source>
        <dbReference type="ARBA" id="ARBA00022692"/>
    </source>
</evidence>
<keyword evidence="1 7" id="KW-1003">Cell membrane</keyword>
<evidence type="ECO:0000256" key="7">
    <source>
        <dbReference type="HAMAP-Rule" id="MF_02065"/>
    </source>
</evidence>
<dbReference type="NCBIfam" id="TIGR00247">
    <property type="entry name" value="endolytic transglycosylase MltG"/>
    <property type="match status" value="1"/>
</dbReference>
<evidence type="ECO:0000256" key="5">
    <source>
        <dbReference type="ARBA" id="ARBA00023239"/>
    </source>
</evidence>
<dbReference type="Pfam" id="PF02618">
    <property type="entry name" value="YceG"/>
    <property type="match status" value="1"/>
</dbReference>
<evidence type="ECO:0000256" key="4">
    <source>
        <dbReference type="ARBA" id="ARBA00023136"/>
    </source>
</evidence>
<evidence type="ECO:0000313" key="8">
    <source>
        <dbReference type="EMBL" id="KTC92911.1"/>
    </source>
</evidence>
<reference evidence="8 9" key="1">
    <citation type="submission" date="2015-11" db="EMBL/GenBank/DDBJ databases">
        <title>Genomic analysis of 38 Legionella species identifies large and diverse effector repertoires.</title>
        <authorList>
            <person name="Burstein D."/>
            <person name="Amaro F."/>
            <person name="Zusman T."/>
            <person name="Lifshitz Z."/>
            <person name="Cohen O."/>
            <person name="Gilbert J.A."/>
            <person name="Pupko T."/>
            <person name="Shuman H.A."/>
            <person name="Segal G."/>
        </authorList>
    </citation>
    <scope>NUCLEOTIDE SEQUENCE [LARGE SCALE GENOMIC DNA]</scope>
    <source>
        <strain evidence="8 9">ATCC 700990</strain>
    </source>
</reference>
<dbReference type="GO" id="GO:0071555">
    <property type="term" value="P:cell wall organization"/>
    <property type="evidence" value="ECO:0007669"/>
    <property type="project" value="UniProtKB-KW"/>
</dbReference>
<dbReference type="GO" id="GO:0005886">
    <property type="term" value="C:plasma membrane"/>
    <property type="evidence" value="ECO:0007669"/>
    <property type="project" value="UniProtKB-UniRule"/>
</dbReference>
<dbReference type="OrthoDB" id="9814591at2"/>
<dbReference type="Gene3D" id="3.30.1490.480">
    <property type="entry name" value="Endolytic murein transglycosylase"/>
    <property type="match status" value="1"/>
</dbReference>
<keyword evidence="7" id="KW-0997">Cell inner membrane</keyword>
<comment type="caution">
    <text evidence="8">The sequence shown here is derived from an EMBL/GenBank/DDBJ whole genome shotgun (WGS) entry which is preliminary data.</text>
</comment>
<keyword evidence="5 7" id="KW-0456">Lyase</keyword>
<organism evidence="8 9">
    <name type="scientific">Legionella drozanskii LLAP-1</name>
    <dbReference type="NCBI Taxonomy" id="1212489"/>
    <lineage>
        <taxon>Bacteria</taxon>
        <taxon>Pseudomonadati</taxon>
        <taxon>Pseudomonadota</taxon>
        <taxon>Gammaproteobacteria</taxon>
        <taxon>Legionellales</taxon>
        <taxon>Legionellaceae</taxon>
        <taxon>Legionella</taxon>
    </lineage>
</organism>
<dbReference type="Gene3D" id="3.30.160.60">
    <property type="entry name" value="Classic Zinc Finger"/>
    <property type="match status" value="1"/>
</dbReference>